<dbReference type="InterPro" id="IPR036388">
    <property type="entry name" value="WH-like_DNA-bd_sf"/>
</dbReference>
<gene>
    <name evidence="2" type="ORF">SAMN05444342_4121</name>
</gene>
<feature type="domain" description="Transcription regulator TrmB N-terminal" evidence="1">
    <location>
        <begin position="14"/>
        <end position="81"/>
    </location>
</feature>
<evidence type="ECO:0000313" key="3">
    <source>
        <dbReference type="Proteomes" id="UP000184203"/>
    </source>
</evidence>
<evidence type="ECO:0000259" key="1">
    <source>
        <dbReference type="Pfam" id="PF01978"/>
    </source>
</evidence>
<accession>A0A1M7BMT6</accession>
<evidence type="ECO:0000313" key="2">
    <source>
        <dbReference type="EMBL" id="SHL56348.1"/>
    </source>
</evidence>
<dbReference type="AlphaFoldDB" id="A0A1M7BMT6"/>
<organism evidence="2 3">
    <name type="scientific">Haladaptatus paucihalophilus DX253</name>
    <dbReference type="NCBI Taxonomy" id="797209"/>
    <lineage>
        <taxon>Archaea</taxon>
        <taxon>Methanobacteriati</taxon>
        <taxon>Methanobacteriota</taxon>
        <taxon>Stenosarchaea group</taxon>
        <taxon>Halobacteria</taxon>
        <taxon>Halobacteriales</taxon>
        <taxon>Haladaptataceae</taxon>
        <taxon>Haladaptatus</taxon>
    </lineage>
</organism>
<reference evidence="3" key="1">
    <citation type="submission" date="2016-11" db="EMBL/GenBank/DDBJ databases">
        <authorList>
            <person name="Varghese N."/>
            <person name="Submissions S."/>
        </authorList>
    </citation>
    <scope>NUCLEOTIDE SEQUENCE [LARGE SCALE GENOMIC DNA]</scope>
    <source>
        <strain evidence="3">DX253</strain>
    </source>
</reference>
<name>A0A1M7BMT6_HALPU</name>
<dbReference type="InterPro" id="IPR051797">
    <property type="entry name" value="TrmB-like"/>
</dbReference>
<dbReference type="InterPro" id="IPR002831">
    <property type="entry name" value="Tscrpt_reg_TrmB_N"/>
</dbReference>
<dbReference type="SUPFAM" id="SSF46785">
    <property type="entry name" value="Winged helix' DNA-binding domain"/>
    <property type="match status" value="1"/>
</dbReference>
<dbReference type="InterPro" id="IPR036390">
    <property type="entry name" value="WH_DNA-bd_sf"/>
</dbReference>
<dbReference type="RefSeq" id="WP_026177819.1">
    <property type="nucleotide sequence ID" value="NZ_AEMG01000022.1"/>
</dbReference>
<sequence length="278" mass="30760">MKDVSNHQQAVELLQQLGLKEYEAKCLVALTRIPQGTAKEISEISEVPRTRVYDAIRALETQGLVEVQHSNPQQFRSVSVEEAAETLRQEYESRTETLVETMSDIEPVEPGAEEDATHEVWALAGTEPIRTRTQELIEEATDEILLIVGHEKSITDDLIERLRVAHTSGIDVLIGTSNETLREFIQEQLPDATVFVSGLEWLDTSPVDPDDDAVISRLLLVDGRTILISSERGITIDETDSEKAVFGRGFDNGIVIIARRLMATGLGTAGSLPMADER</sequence>
<dbReference type="Pfam" id="PF01978">
    <property type="entry name" value="TrmB"/>
    <property type="match status" value="1"/>
</dbReference>
<dbReference type="EMBL" id="FRAN01000008">
    <property type="protein sequence ID" value="SHL56348.1"/>
    <property type="molecule type" value="Genomic_DNA"/>
</dbReference>
<dbReference type="Gene3D" id="1.10.10.10">
    <property type="entry name" value="Winged helix-like DNA-binding domain superfamily/Winged helix DNA-binding domain"/>
    <property type="match status" value="1"/>
</dbReference>
<dbReference type="PANTHER" id="PTHR34293:SF1">
    <property type="entry name" value="HTH-TYPE TRANSCRIPTIONAL REGULATOR TRMBL2"/>
    <property type="match status" value="1"/>
</dbReference>
<dbReference type="PANTHER" id="PTHR34293">
    <property type="entry name" value="HTH-TYPE TRANSCRIPTIONAL REGULATOR TRMBL2"/>
    <property type="match status" value="1"/>
</dbReference>
<keyword evidence="3" id="KW-1185">Reference proteome</keyword>
<proteinExistence type="predicted"/>
<protein>
    <submittedName>
        <fullName evidence="2">Sugar-specific transcriptional regulator TrmB</fullName>
    </submittedName>
</protein>
<dbReference type="Proteomes" id="UP000184203">
    <property type="component" value="Unassembled WGS sequence"/>
</dbReference>